<feature type="region of interest" description="Disordered" evidence="2">
    <location>
        <begin position="394"/>
        <end position="417"/>
    </location>
</feature>
<reference evidence="5" key="1">
    <citation type="submission" date="2025-08" db="UniProtKB">
        <authorList>
            <consortium name="RefSeq"/>
        </authorList>
    </citation>
    <scope>IDENTIFICATION</scope>
    <source>
        <tissue evidence="5">Gonads</tissue>
    </source>
</reference>
<dbReference type="GeneID" id="106169537"/>
<name>A0A2R2MP98_LINAN</name>
<feature type="compositionally biased region" description="Polar residues" evidence="2">
    <location>
        <begin position="1811"/>
        <end position="1835"/>
    </location>
</feature>
<evidence type="ECO:0000313" key="4">
    <source>
        <dbReference type="Proteomes" id="UP000085678"/>
    </source>
</evidence>
<feature type="compositionally biased region" description="Polar residues" evidence="2">
    <location>
        <begin position="926"/>
        <end position="941"/>
    </location>
</feature>
<feature type="coiled-coil region" evidence="1">
    <location>
        <begin position="1855"/>
        <end position="1910"/>
    </location>
</feature>
<evidence type="ECO:0000259" key="3">
    <source>
        <dbReference type="Pfam" id="PF12540"/>
    </source>
</evidence>
<feature type="compositionally biased region" description="Low complexity" evidence="2">
    <location>
        <begin position="1633"/>
        <end position="1646"/>
    </location>
</feature>
<feature type="compositionally biased region" description="Basic and acidic residues" evidence="2">
    <location>
        <begin position="1062"/>
        <end position="1138"/>
    </location>
</feature>
<feature type="compositionally biased region" description="Polar residues" evidence="2">
    <location>
        <begin position="739"/>
        <end position="754"/>
    </location>
</feature>
<feature type="region of interest" description="Disordered" evidence="2">
    <location>
        <begin position="1256"/>
        <end position="1278"/>
    </location>
</feature>
<evidence type="ECO:0000313" key="5">
    <source>
        <dbReference type="RefSeq" id="XP_023932061.1"/>
    </source>
</evidence>
<dbReference type="STRING" id="7574.A0A2R2MP98"/>
<feature type="region of interest" description="Disordered" evidence="2">
    <location>
        <begin position="1597"/>
        <end position="1721"/>
    </location>
</feature>
<dbReference type="PANTHER" id="PTHR40240:SF1">
    <property type="entry name" value="PLEXUS, ISOFORM A"/>
    <property type="match status" value="1"/>
</dbReference>
<keyword evidence="1" id="KW-0175">Coiled coil</keyword>
<feature type="compositionally biased region" description="Polar residues" evidence="2">
    <location>
        <begin position="1747"/>
        <end position="1757"/>
    </location>
</feature>
<dbReference type="PANTHER" id="PTHR40240">
    <property type="entry name" value="PLEXUS, ISOFORM A"/>
    <property type="match status" value="1"/>
</dbReference>
<evidence type="ECO:0000256" key="1">
    <source>
        <dbReference type="SAM" id="Coils"/>
    </source>
</evidence>
<dbReference type="OrthoDB" id="8744624at2759"/>
<dbReference type="Pfam" id="PF12540">
    <property type="entry name" value="DUF3736"/>
    <property type="match status" value="1"/>
</dbReference>
<dbReference type="InParanoid" id="A0A2R2MP98"/>
<feature type="compositionally biased region" description="Polar residues" evidence="2">
    <location>
        <begin position="1620"/>
        <end position="1632"/>
    </location>
</feature>
<accession>A0A2R2MP98</accession>
<feature type="region of interest" description="Disordered" evidence="2">
    <location>
        <begin position="1313"/>
        <end position="1404"/>
    </location>
</feature>
<feature type="compositionally biased region" description="Low complexity" evidence="2">
    <location>
        <begin position="1758"/>
        <end position="1769"/>
    </location>
</feature>
<dbReference type="Proteomes" id="UP000085678">
    <property type="component" value="Unplaced"/>
</dbReference>
<feature type="compositionally biased region" description="Polar residues" evidence="2">
    <location>
        <begin position="834"/>
        <end position="862"/>
    </location>
</feature>
<feature type="region of interest" description="Disordered" evidence="2">
    <location>
        <begin position="685"/>
        <end position="777"/>
    </location>
</feature>
<feature type="compositionally biased region" description="Low complexity" evidence="2">
    <location>
        <begin position="457"/>
        <end position="469"/>
    </location>
</feature>
<proteinExistence type="predicted"/>
<dbReference type="RefSeq" id="XP_023932061.1">
    <property type="nucleotide sequence ID" value="XM_024076293.1"/>
</dbReference>
<feature type="region of interest" description="Disordered" evidence="2">
    <location>
        <begin position="132"/>
        <end position="199"/>
    </location>
</feature>
<keyword evidence="4" id="KW-1185">Reference proteome</keyword>
<feature type="compositionally biased region" description="Basic residues" evidence="2">
    <location>
        <begin position="1597"/>
        <end position="1612"/>
    </location>
</feature>
<feature type="region of interest" description="Disordered" evidence="2">
    <location>
        <begin position="450"/>
        <end position="471"/>
    </location>
</feature>
<dbReference type="KEGG" id="lak:106169537"/>
<protein>
    <submittedName>
        <fullName evidence="5">Genetic suppressor element 1-like</fullName>
    </submittedName>
</protein>
<feature type="compositionally biased region" description="Low complexity" evidence="2">
    <location>
        <begin position="764"/>
        <end position="777"/>
    </location>
</feature>
<feature type="compositionally biased region" description="Low complexity" evidence="2">
    <location>
        <begin position="806"/>
        <end position="825"/>
    </location>
</feature>
<dbReference type="InterPro" id="IPR022207">
    <property type="entry name" value="GSE-like"/>
</dbReference>
<feature type="compositionally biased region" description="Basic and acidic residues" evidence="2">
    <location>
        <begin position="907"/>
        <end position="925"/>
    </location>
</feature>
<gene>
    <name evidence="5" type="primary">LOC106169537</name>
</gene>
<feature type="region of interest" description="Disordered" evidence="2">
    <location>
        <begin position="789"/>
        <end position="882"/>
    </location>
</feature>
<feature type="compositionally biased region" description="Basic and acidic residues" evidence="2">
    <location>
        <begin position="1258"/>
        <end position="1278"/>
    </location>
</feature>
<feature type="compositionally biased region" description="Low complexity" evidence="2">
    <location>
        <begin position="1683"/>
        <end position="1695"/>
    </location>
</feature>
<feature type="compositionally biased region" description="Low complexity" evidence="2">
    <location>
        <begin position="187"/>
        <end position="196"/>
    </location>
</feature>
<feature type="region of interest" description="Disordered" evidence="2">
    <location>
        <begin position="1747"/>
        <end position="1835"/>
    </location>
</feature>
<feature type="domain" description="Genetic suppressor element-like" evidence="3">
    <location>
        <begin position="1436"/>
        <end position="1567"/>
    </location>
</feature>
<feature type="compositionally biased region" description="Polar residues" evidence="2">
    <location>
        <begin position="394"/>
        <end position="412"/>
    </location>
</feature>
<feature type="compositionally biased region" description="Polar residues" evidence="2">
    <location>
        <begin position="1788"/>
        <end position="1797"/>
    </location>
</feature>
<evidence type="ECO:0000256" key="2">
    <source>
        <dbReference type="SAM" id="MobiDB-lite"/>
    </source>
</evidence>
<organism evidence="4 5">
    <name type="scientific">Lingula anatina</name>
    <name type="common">Brachiopod</name>
    <name type="synonym">Lingula unguis</name>
    <dbReference type="NCBI Taxonomy" id="7574"/>
    <lineage>
        <taxon>Eukaryota</taxon>
        <taxon>Metazoa</taxon>
        <taxon>Spiralia</taxon>
        <taxon>Lophotrochozoa</taxon>
        <taxon>Brachiopoda</taxon>
        <taxon>Linguliformea</taxon>
        <taxon>Lingulata</taxon>
        <taxon>Lingulida</taxon>
        <taxon>Linguloidea</taxon>
        <taxon>Lingulidae</taxon>
        <taxon>Lingula</taxon>
    </lineage>
</organism>
<sequence length="1922" mass="218890">MTRPTKKICFVCSTPYATYILYTKPHNQEPFFPFLENHDPPKGSTRPGPQGEVDACFICYSFLIQQWKNYEKSRTPSIKRLYWLKRMDNGHFTGAEMQLQGEYAAQLMGLAYHPQGLAANMGYEEGVGVQYSQPTPPAMPQGHKPPGYPVPPAFINEEKTSDALDLSSQPPSKKPESLMPKNSQPLKRSSSKSSTKFDAGKGMRCYTCGIGITDGKSHVICSKQYSTRMEPTFPFLEKTSPVEGALPLDPYGRTKVCNTCFENLLSQWRYYEYTRMPEESREYRLPGDKNYPLQSSQVLSTYGASASEVCYLCGSVQDLTTLKRLSVHPSEEKYHMHFPFIAKVQPNRQARPVDAKGRVLACRTCFLALKQQWEAYESEGVSLSERKYSLSATTSVTSDTVRVKQENQQPRSNAIDPKLCKPLNIEIREESHLDKQRTRSQGLLAIAPTALTPHPRSPSSSLSSSASAPTLDAQHAYSSPDLQRSGVSDPVVSRSLSAEVTYTKENGFQSQQKIRVPSESHCEEKFCFVCGHSCHSKVYKLHAYASEDSREAFFPFLSSREPSRNCQAMSKDGQVDACWFCYHSLQKQWSVYEAMEAPPNRWLRSYKTEEINCFACRRKIQRSQFRRLSSRKFPILKSMPTSPETLLVEEGGSGIVCMKCHGWFTEQYERFQQLEVAPDDMFFKLPGDAARVPPEESNQPLKKIKTEPKEDQDEEEYGENRGEEILGLPPGSKPPPLTMVSSASGGPVTRTTATVPPLHHQATSSSPGNSSVSSNAALSATRNSSFAAALRKLAKQAGDQPDNRDSTSNTSPTSSSTSPRGSSPARGPPPPLVYSNNQSVRSINSPPVVTIAPTPSHSTLSGLDSHRKGMDRTPLPAHSGIPLIEPLNMTKERLSEQHSLSSAHMFLSERRQEEDALRSRERESVTHSSGHPASTSHTSTLAVPPTTRDDLFHRGFQPYRAGEDLSSRTALPSHFPFDPSLYPYPGFLPPPFSHPGYRMDDPLLLERYRMMHPTYMHYLPPGLMPHPGLHPHMLAAAAATGRYPPDLLQHQLAMMSPSARPPTDHRSPVLSERQKLEEEQRKREHELELERERERERQRERERELEREREKARERERERERERRDSEDRRREQERRAELGLVAPSHSYPHPSLPQDLSTASAARRDSHLALKMEEEAAMWRERINLLHFEKDRNLSHSHQRFLHDQIAKEQELVNRERERRLQQDKIIGGSAIPPKLKQPMLSPLDLDHQLPPSFHNQHKEPINLHRPYESTEKSKSSIDFRHLANGFERSSFSDYERRLRNERILAQDRWTLQQSPGFASPGSHDRRVDSAAADSTKVSQDKLEPVPIDRNSAALRYPSKQERRPEVSPRANHSYYRPFETTSQTVDEQKLSRRQPIPPAESDPINALHEEYLRYESMLRQHAQHTDSTPKECRSKLDIEEEMMRKARLSKTWKGEEDEISPEERRTQHLLTIASGPPLRMDKSPMKLGFLSSFGLVDQDKKSDLEFEKVCRRRRLYRESSLSPVVVDEAERATSPLQITTSYKVEDLNREPFYKEKANFLKQLGLEAVPSYRRREIEVIQRTLLEERRRRVIRMAQRKKQRQHKMLKRQQKAAEDQKSNLAEQTIQPIQHSHSAPSSPTKPSSPLKRTRQRSQSPCGMKRKKSQNDAVSSSPKRRNVDFFKNSSKNSPGSPNKTRNSPVKERDSPSAIPKGKISCSNSKQAIIFPESHEKHKSWSREFAEEFHQSVLQSTQKQMASKSGSSLEHSGSTENFLRIRRTNDRPCPEQSPHNLNNRTPIGNHAKVPCKDSLPFNNASSSSKNVHPGDSHSNGSCDSNSVLKWPGIEVLMEAYQRHVEEQTMEKEFLMTNADRMRNETLQLNRTVQRLNTKMEDLIEARQQLSAEEEKTQSAILLLHRSISDLR</sequence>
<feature type="region of interest" description="Disordered" evidence="2">
    <location>
        <begin position="894"/>
        <end position="953"/>
    </location>
</feature>
<feature type="region of interest" description="Disordered" evidence="2">
    <location>
        <begin position="1055"/>
        <end position="1161"/>
    </location>
</feature>